<feature type="transmembrane region" description="Helical" evidence="6">
    <location>
        <begin position="264"/>
        <end position="287"/>
    </location>
</feature>
<dbReference type="AlphaFoldDB" id="A0A4P7XFN7"/>
<dbReference type="Gene3D" id="1.20.1250.20">
    <property type="entry name" value="MFS general substrate transporter like domains"/>
    <property type="match status" value="2"/>
</dbReference>
<evidence type="ECO:0000313" key="9">
    <source>
        <dbReference type="Proteomes" id="UP000298049"/>
    </source>
</evidence>
<dbReference type="InterPro" id="IPR036259">
    <property type="entry name" value="MFS_trans_sf"/>
</dbReference>
<dbReference type="Pfam" id="PF07690">
    <property type="entry name" value="MFS_1"/>
    <property type="match status" value="1"/>
</dbReference>
<dbReference type="PANTHER" id="PTHR43124">
    <property type="entry name" value="PURINE EFFLUX PUMP PBUE"/>
    <property type="match status" value="1"/>
</dbReference>
<dbReference type="InterPro" id="IPR050189">
    <property type="entry name" value="MFS_Efflux_Transporters"/>
</dbReference>
<evidence type="ECO:0000256" key="3">
    <source>
        <dbReference type="ARBA" id="ARBA00022692"/>
    </source>
</evidence>
<evidence type="ECO:0000256" key="1">
    <source>
        <dbReference type="ARBA" id="ARBA00004651"/>
    </source>
</evidence>
<feature type="transmembrane region" description="Helical" evidence="6">
    <location>
        <begin position="123"/>
        <end position="142"/>
    </location>
</feature>
<gene>
    <name evidence="8" type="ORF">soil367_04540</name>
</gene>
<protein>
    <submittedName>
        <fullName evidence="8">MFS transporter</fullName>
    </submittedName>
</protein>
<feature type="transmembrane region" description="Helical" evidence="6">
    <location>
        <begin position="299"/>
        <end position="318"/>
    </location>
</feature>
<accession>A0A4P7XFN7</accession>
<comment type="subcellular location">
    <subcellularLocation>
        <location evidence="1">Cell membrane</location>
        <topology evidence="1">Multi-pass membrane protein</topology>
    </subcellularLocation>
</comment>
<dbReference type="KEGG" id="hmi:soil367_04540"/>
<evidence type="ECO:0000256" key="6">
    <source>
        <dbReference type="SAM" id="Phobius"/>
    </source>
</evidence>
<organism evidence="8 9">
    <name type="scientific">Hydrocarboniclastica marina</name>
    <dbReference type="NCBI Taxonomy" id="2259620"/>
    <lineage>
        <taxon>Bacteria</taxon>
        <taxon>Pseudomonadati</taxon>
        <taxon>Pseudomonadota</taxon>
        <taxon>Gammaproteobacteria</taxon>
        <taxon>Alteromonadales</taxon>
        <taxon>Alteromonadaceae</taxon>
        <taxon>Hydrocarboniclastica</taxon>
    </lineage>
</organism>
<keyword evidence="5 6" id="KW-0472">Membrane</keyword>
<evidence type="ECO:0000313" key="8">
    <source>
        <dbReference type="EMBL" id="QCF25254.1"/>
    </source>
</evidence>
<evidence type="ECO:0000256" key="2">
    <source>
        <dbReference type="ARBA" id="ARBA00022475"/>
    </source>
</evidence>
<sequence>MSEEARPESPGSTYRAGLPLPVALAVFLPFAGGYFLSYIFRTVNAVIAPELVADIHLNAADLGLLTSVYFLSFALFQLPLGLLLDRFGPRRVEAILLLFAAIGAALFAFADSLAALIVGRAFIGLGVSCCMMASFKAFVMWFPPQRLPALNGGLMTFGALGAITATMPVEWWLVTLSDWRGLFLALAGFSATVAFVVFRIVPDHHEAPLHLTLRDQLGGLAVIFRDGFFWRVGVGSAMSQGASLAIAGLWAGPWLRDVAGLDRAGVAAHLMIIAIAMGVGFFTMGMLAEKLNRLGVRPVTLAGTGMAAFSLVMLVLTLGIDMGLWLTLGAFGFLATSSSLSYAIISQHFPRQLAARANTAQNLLVFVFAFAMQWAIGAVLGAWEDPLTRRYAPQGYQLAFGAITVLQVVALAWFFTVFRTSARPAH</sequence>
<evidence type="ECO:0000259" key="7">
    <source>
        <dbReference type="PROSITE" id="PS50850"/>
    </source>
</evidence>
<dbReference type="Proteomes" id="UP000298049">
    <property type="component" value="Chromosome"/>
</dbReference>
<keyword evidence="2" id="KW-1003">Cell membrane</keyword>
<evidence type="ECO:0000256" key="5">
    <source>
        <dbReference type="ARBA" id="ARBA00023136"/>
    </source>
</evidence>
<feature type="transmembrane region" description="Helical" evidence="6">
    <location>
        <begin position="395"/>
        <end position="418"/>
    </location>
</feature>
<feature type="transmembrane region" description="Helical" evidence="6">
    <location>
        <begin position="60"/>
        <end position="83"/>
    </location>
</feature>
<dbReference type="EMBL" id="CP031093">
    <property type="protein sequence ID" value="QCF25254.1"/>
    <property type="molecule type" value="Genomic_DNA"/>
</dbReference>
<dbReference type="GO" id="GO:0005886">
    <property type="term" value="C:plasma membrane"/>
    <property type="evidence" value="ECO:0007669"/>
    <property type="project" value="UniProtKB-SubCell"/>
</dbReference>
<feature type="transmembrane region" description="Helical" evidence="6">
    <location>
        <begin position="228"/>
        <end position="252"/>
    </location>
</feature>
<dbReference type="RefSeq" id="WP_136547328.1">
    <property type="nucleotide sequence ID" value="NZ_CP031093.1"/>
</dbReference>
<dbReference type="InterPro" id="IPR011701">
    <property type="entry name" value="MFS"/>
</dbReference>
<dbReference type="PROSITE" id="PS50850">
    <property type="entry name" value="MFS"/>
    <property type="match status" value="1"/>
</dbReference>
<name>A0A4P7XFN7_9ALTE</name>
<evidence type="ECO:0000256" key="4">
    <source>
        <dbReference type="ARBA" id="ARBA00022989"/>
    </source>
</evidence>
<dbReference type="PANTHER" id="PTHR43124:SF3">
    <property type="entry name" value="CHLORAMPHENICOL EFFLUX PUMP RV0191"/>
    <property type="match status" value="1"/>
</dbReference>
<keyword evidence="3 6" id="KW-0812">Transmembrane</keyword>
<keyword evidence="9" id="KW-1185">Reference proteome</keyword>
<feature type="transmembrane region" description="Helical" evidence="6">
    <location>
        <begin position="95"/>
        <end position="117"/>
    </location>
</feature>
<feature type="transmembrane region" description="Helical" evidence="6">
    <location>
        <begin position="363"/>
        <end position="383"/>
    </location>
</feature>
<proteinExistence type="predicted"/>
<dbReference type="GO" id="GO:0022857">
    <property type="term" value="F:transmembrane transporter activity"/>
    <property type="evidence" value="ECO:0007669"/>
    <property type="project" value="InterPro"/>
</dbReference>
<feature type="domain" description="Major facilitator superfamily (MFS) profile" evidence="7">
    <location>
        <begin position="25"/>
        <end position="422"/>
    </location>
</feature>
<feature type="transmembrane region" description="Helical" evidence="6">
    <location>
        <begin position="324"/>
        <end position="343"/>
    </location>
</feature>
<reference evidence="8 9" key="1">
    <citation type="submission" date="2018-07" db="EMBL/GenBank/DDBJ databases">
        <title>Marsedoiliclastica nanhaica gen. nov. sp. nov., a novel marine hydrocarbonoclastic bacterium isolated from an in-situ enriched hydrocarbon-degrading consortium in deep-sea sediment.</title>
        <authorList>
            <person name="Dong C."/>
            <person name="Ma T."/>
            <person name="Liu R."/>
            <person name="Shao Z."/>
        </authorList>
    </citation>
    <scope>NUCLEOTIDE SEQUENCE [LARGE SCALE GENOMIC DNA]</scope>
    <source>
        <strain evidence="9">soil36-7</strain>
    </source>
</reference>
<keyword evidence="4 6" id="KW-1133">Transmembrane helix</keyword>
<dbReference type="InterPro" id="IPR020846">
    <property type="entry name" value="MFS_dom"/>
</dbReference>
<dbReference type="OrthoDB" id="5291895at2"/>
<dbReference type="SUPFAM" id="SSF103473">
    <property type="entry name" value="MFS general substrate transporter"/>
    <property type="match status" value="1"/>
</dbReference>
<feature type="transmembrane region" description="Helical" evidence="6">
    <location>
        <begin position="179"/>
        <end position="201"/>
    </location>
</feature>
<feature type="transmembrane region" description="Helical" evidence="6">
    <location>
        <begin position="20"/>
        <end position="40"/>
    </location>
</feature>
<feature type="transmembrane region" description="Helical" evidence="6">
    <location>
        <begin position="154"/>
        <end position="173"/>
    </location>
</feature>